<keyword evidence="2" id="KW-1185">Reference proteome</keyword>
<sequence>MGTTVPADRDWDRIEAGHQAIDALNNIVGELRGTLEHDPEAVTQLEASLAVLFGTANATPTV</sequence>
<name>A0A5Q2FK70_9ACTN</name>
<organism evidence="1 2">
    <name type="scientific">Raineyella fluvialis</name>
    <dbReference type="NCBI Taxonomy" id="2662261"/>
    <lineage>
        <taxon>Bacteria</taxon>
        <taxon>Bacillati</taxon>
        <taxon>Actinomycetota</taxon>
        <taxon>Actinomycetes</taxon>
        <taxon>Propionibacteriales</taxon>
        <taxon>Propionibacteriaceae</taxon>
        <taxon>Raineyella</taxon>
    </lineage>
</organism>
<dbReference type="Proteomes" id="UP000386847">
    <property type="component" value="Chromosome"/>
</dbReference>
<evidence type="ECO:0000313" key="2">
    <source>
        <dbReference type="Proteomes" id="UP000386847"/>
    </source>
</evidence>
<accession>A0A5Q2FK70</accession>
<gene>
    <name evidence="1" type="ORF">Rai3103_15105</name>
</gene>
<dbReference type="EMBL" id="CP045725">
    <property type="protein sequence ID" value="QGF24736.1"/>
    <property type="molecule type" value="Genomic_DNA"/>
</dbReference>
<proteinExistence type="predicted"/>
<dbReference type="KEGG" id="rain:Rai3103_15105"/>
<protein>
    <submittedName>
        <fullName evidence="1">Uncharacterized protein</fullName>
    </submittedName>
</protein>
<dbReference type="AlphaFoldDB" id="A0A5Q2FK70"/>
<reference evidence="1 2" key="1">
    <citation type="submission" date="2019-10" db="EMBL/GenBank/DDBJ databases">
        <title>Genomic analysis of Raineyella sp. CBA3103.</title>
        <authorList>
            <person name="Roh S.W."/>
        </authorList>
    </citation>
    <scope>NUCLEOTIDE SEQUENCE [LARGE SCALE GENOMIC DNA]</scope>
    <source>
        <strain evidence="1 2">CBA3103</strain>
    </source>
</reference>
<evidence type="ECO:0000313" key="1">
    <source>
        <dbReference type="EMBL" id="QGF24736.1"/>
    </source>
</evidence>
<dbReference type="RefSeq" id="WP_153573265.1">
    <property type="nucleotide sequence ID" value="NZ_CP045725.1"/>
</dbReference>